<comment type="caution">
    <text evidence="4">The sequence shown here is derived from an EMBL/GenBank/DDBJ whole genome shotgun (WGS) entry which is preliminary data.</text>
</comment>
<comment type="similarity">
    <text evidence="1 3">Belongs to the short-chain dehydrogenases/reductases (SDR) family.</text>
</comment>
<dbReference type="Pfam" id="PF00106">
    <property type="entry name" value="adh_short"/>
    <property type="match status" value="1"/>
</dbReference>
<dbReference type="SUPFAM" id="SSF51735">
    <property type="entry name" value="NAD(P)-binding Rossmann-fold domains"/>
    <property type="match status" value="1"/>
</dbReference>
<dbReference type="Proteomes" id="UP001461498">
    <property type="component" value="Unassembled WGS sequence"/>
</dbReference>
<evidence type="ECO:0000256" key="3">
    <source>
        <dbReference type="RuleBase" id="RU000363"/>
    </source>
</evidence>
<evidence type="ECO:0000313" key="4">
    <source>
        <dbReference type="EMBL" id="KAK9507200.1"/>
    </source>
</evidence>
<dbReference type="PRINTS" id="PR00081">
    <property type="entry name" value="GDHRDH"/>
</dbReference>
<dbReference type="InterPro" id="IPR002347">
    <property type="entry name" value="SDR_fam"/>
</dbReference>
<dbReference type="FunFam" id="3.40.50.720:FF:000047">
    <property type="entry name" value="NADP-dependent L-serine/L-allo-threonine dehydrogenase"/>
    <property type="match status" value="1"/>
</dbReference>
<accession>A0AAW1DAM2</accession>
<evidence type="ECO:0008006" key="6">
    <source>
        <dbReference type="Google" id="ProtNLM"/>
    </source>
</evidence>
<dbReference type="PANTHER" id="PTHR43115">
    <property type="entry name" value="DEHYDROGENASE/REDUCTASE SDR FAMILY MEMBER 11"/>
    <property type="match status" value="1"/>
</dbReference>
<proteinExistence type="inferred from homology"/>
<dbReference type="PANTHER" id="PTHR43115:SF4">
    <property type="entry name" value="DEHYDROGENASE_REDUCTASE SDR FAMILY MEMBER 11"/>
    <property type="match status" value="1"/>
</dbReference>
<name>A0AAW1DAM2_9HEMI</name>
<dbReference type="EMBL" id="JAPXFL010000004">
    <property type="protein sequence ID" value="KAK9507200.1"/>
    <property type="molecule type" value="Genomic_DNA"/>
</dbReference>
<dbReference type="AlphaFoldDB" id="A0AAW1DAM2"/>
<sequence length="254" mass="27062">MERWRGKVAIVTGASSGIGFVIARELLKNGVRVAAIGRKPDLLQKVEEKLASTVSGVTVGDNLKGIKCDVSNENDVISAISWIESNWGVTSILVNCAGVFISNPIMEGSAEAVTSIFSSNVFGITNCVREVIRSMKKHNTNDGHIININSICGHHVMVSPTIGTHTASKFAVTALTESLKNELALKKMPIKVTSISPGLVATEMVSNIKTLQHLPKLNADDVANCVIFALSTPPNVQISELTVEPVGELLTSFS</sequence>
<evidence type="ECO:0000256" key="1">
    <source>
        <dbReference type="ARBA" id="ARBA00006484"/>
    </source>
</evidence>
<keyword evidence="2" id="KW-0560">Oxidoreductase</keyword>
<keyword evidence="5" id="KW-1185">Reference proteome</keyword>
<dbReference type="PRINTS" id="PR00080">
    <property type="entry name" value="SDRFAMILY"/>
</dbReference>
<protein>
    <recommendedName>
        <fullName evidence="6">Dehydrogenase</fullName>
    </recommendedName>
</protein>
<organism evidence="4 5">
    <name type="scientific">Rhynocoris fuscipes</name>
    <dbReference type="NCBI Taxonomy" id="488301"/>
    <lineage>
        <taxon>Eukaryota</taxon>
        <taxon>Metazoa</taxon>
        <taxon>Ecdysozoa</taxon>
        <taxon>Arthropoda</taxon>
        <taxon>Hexapoda</taxon>
        <taxon>Insecta</taxon>
        <taxon>Pterygota</taxon>
        <taxon>Neoptera</taxon>
        <taxon>Paraneoptera</taxon>
        <taxon>Hemiptera</taxon>
        <taxon>Heteroptera</taxon>
        <taxon>Panheteroptera</taxon>
        <taxon>Cimicomorpha</taxon>
        <taxon>Reduviidae</taxon>
        <taxon>Harpactorinae</taxon>
        <taxon>Harpactorini</taxon>
        <taxon>Rhynocoris</taxon>
    </lineage>
</organism>
<evidence type="ECO:0000313" key="5">
    <source>
        <dbReference type="Proteomes" id="UP001461498"/>
    </source>
</evidence>
<evidence type="ECO:0000256" key="2">
    <source>
        <dbReference type="ARBA" id="ARBA00023002"/>
    </source>
</evidence>
<dbReference type="Gene3D" id="3.40.50.720">
    <property type="entry name" value="NAD(P)-binding Rossmann-like Domain"/>
    <property type="match status" value="1"/>
</dbReference>
<dbReference type="GO" id="GO:0016616">
    <property type="term" value="F:oxidoreductase activity, acting on the CH-OH group of donors, NAD or NADP as acceptor"/>
    <property type="evidence" value="ECO:0007669"/>
    <property type="project" value="UniProtKB-ARBA"/>
</dbReference>
<dbReference type="InterPro" id="IPR036291">
    <property type="entry name" value="NAD(P)-bd_dom_sf"/>
</dbReference>
<reference evidence="4 5" key="1">
    <citation type="submission" date="2022-12" db="EMBL/GenBank/DDBJ databases">
        <title>Chromosome-level genome assembly of true bugs.</title>
        <authorList>
            <person name="Ma L."/>
            <person name="Li H."/>
        </authorList>
    </citation>
    <scope>NUCLEOTIDE SEQUENCE [LARGE SCALE GENOMIC DNA]</scope>
    <source>
        <strain evidence="4">Lab_2022b</strain>
    </source>
</reference>
<gene>
    <name evidence="4" type="ORF">O3M35_007108</name>
</gene>